<dbReference type="EMBL" id="JAUTXU010000011">
    <property type="protein sequence ID" value="KAK3722949.1"/>
    <property type="molecule type" value="Genomic_DNA"/>
</dbReference>
<organism evidence="1 2">
    <name type="scientific">Vermiconidia calcicola</name>
    <dbReference type="NCBI Taxonomy" id="1690605"/>
    <lineage>
        <taxon>Eukaryota</taxon>
        <taxon>Fungi</taxon>
        <taxon>Dikarya</taxon>
        <taxon>Ascomycota</taxon>
        <taxon>Pezizomycotina</taxon>
        <taxon>Dothideomycetes</taxon>
        <taxon>Dothideomycetidae</taxon>
        <taxon>Mycosphaerellales</taxon>
        <taxon>Extremaceae</taxon>
        <taxon>Vermiconidia</taxon>
    </lineage>
</organism>
<sequence length="545" mass="60427">MASHTQTEMGGLKHRNTAPVKQESKKGLSFFKRHLGTRRRSSVSFPNGQPPSPTAQTHVQPTKSAMRKASVSSSNHDKETVTSNGTDATDGRNGSVFSAEEDVPSPPDSPTQAPRQDSKQSGVKWAAGYADERPGRPRRTSSAGTNRRGSIYLRGVEGGFLEGVDAGVGSKARRLSVHIPDHLEVDEVPLADHFSIFARAGKKDIGEGGAALVRLMQSKTASTSKDKLVAVKEFREWDSHEEQEWDYIRKIKSEYAIAKACVHPNIVATSCLCYSDKKWFHVMEYCDLGDLNDLINKGYFSIDDRNCMFKQLLRGVDYLHARGIAHRDLKSENLLLTKSGCLKIADFGTAEVFCGTHPGLKGCRRPSIIEDGAEITLCEPGLVGSRPYTAPEIIEHKVNYDPRGVDVWSCAIVYLTLCLGGTPWDSASAGVKNYNIYCNTWDEWLENYPDGIIQEGRPLPKFASTKQFLALGDVATKRLMMGMLHPDPSKRWSAHDALDTKLVSEFECCQQEGYSDDIKTRQRKVLHNHVPPEKKPKGHGFLKPR</sequence>
<reference evidence="1" key="1">
    <citation type="submission" date="2023-07" db="EMBL/GenBank/DDBJ databases">
        <title>Black Yeasts Isolated from many extreme environments.</title>
        <authorList>
            <person name="Coleine C."/>
            <person name="Stajich J.E."/>
            <person name="Selbmann L."/>
        </authorList>
    </citation>
    <scope>NUCLEOTIDE SEQUENCE</scope>
    <source>
        <strain evidence="1">CCFEE 5714</strain>
    </source>
</reference>
<proteinExistence type="predicted"/>
<comment type="caution">
    <text evidence="1">The sequence shown here is derived from an EMBL/GenBank/DDBJ whole genome shotgun (WGS) entry which is preliminary data.</text>
</comment>
<dbReference type="Proteomes" id="UP001281147">
    <property type="component" value="Unassembled WGS sequence"/>
</dbReference>
<evidence type="ECO:0000313" key="1">
    <source>
        <dbReference type="EMBL" id="KAK3722949.1"/>
    </source>
</evidence>
<protein>
    <submittedName>
        <fullName evidence="1">Uncharacterized protein</fullName>
    </submittedName>
</protein>
<gene>
    <name evidence="1" type="ORF">LTR37_002094</name>
</gene>
<evidence type="ECO:0000313" key="2">
    <source>
        <dbReference type="Proteomes" id="UP001281147"/>
    </source>
</evidence>
<name>A0ACC3NTL6_9PEZI</name>
<accession>A0ACC3NTL6</accession>
<keyword evidence="2" id="KW-1185">Reference proteome</keyword>